<reference evidence="2 3" key="1">
    <citation type="journal article" date="2020" name="ISME J.">
        <title>Uncovering the hidden diversity of litter-decomposition mechanisms in mushroom-forming fungi.</title>
        <authorList>
            <person name="Floudas D."/>
            <person name="Bentzer J."/>
            <person name="Ahren D."/>
            <person name="Johansson T."/>
            <person name="Persson P."/>
            <person name="Tunlid A."/>
        </authorList>
    </citation>
    <scope>NUCLEOTIDE SEQUENCE [LARGE SCALE GENOMIC DNA]</scope>
    <source>
        <strain evidence="2 3">CBS 175.51</strain>
    </source>
</reference>
<feature type="region of interest" description="Disordered" evidence="1">
    <location>
        <begin position="20"/>
        <end position="51"/>
    </location>
</feature>
<feature type="compositionally biased region" description="Polar residues" evidence="1">
    <location>
        <begin position="138"/>
        <end position="157"/>
    </location>
</feature>
<dbReference type="AlphaFoldDB" id="A0A8H5F0A9"/>
<keyword evidence="3" id="KW-1185">Reference proteome</keyword>
<accession>A0A8H5F0A9</accession>
<comment type="caution">
    <text evidence="2">The sequence shown here is derived from an EMBL/GenBank/DDBJ whole genome shotgun (WGS) entry which is preliminary data.</text>
</comment>
<proteinExistence type="predicted"/>
<evidence type="ECO:0000313" key="3">
    <source>
        <dbReference type="Proteomes" id="UP000541558"/>
    </source>
</evidence>
<dbReference type="Proteomes" id="UP000541558">
    <property type="component" value="Unassembled WGS sequence"/>
</dbReference>
<evidence type="ECO:0000256" key="1">
    <source>
        <dbReference type="SAM" id="MobiDB-lite"/>
    </source>
</evidence>
<dbReference type="OrthoDB" id="10365963at2759"/>
<sequence length="178" mass="20011">MRATPHINYSCAGRAFVSPTHLDGSPHAGPMNPPLASLPGPSRPQRSRAFPPQLTMPTPFREASSTPPLQLVSELETMRSHYPPDRRNPMDLDFICHNSMKYRCCFCDERILVHESELVLDKFFEKHRCPKRREHSAEASSPISPTDDPASSTQGIDSCLNYASPNRTYLLMPPTHAR</sequence>
<organism evidence="2 3">
    <name type="scientific">Ephemerocybe angulata</name>
    <dbReference type="NCBI Taxonomy" id="980116"/>
    <lineage>
        <taxon>Eukaryota</taxon>
        <taxon>Fungi</taxon>
        <taxon>Dikarya</taxon>
        <taxon>Basidiomycota</taxon>
        <taxon>Agaricomycotina</taxon>
        <taxon>Agaricomycetes</taxon>
        <taxon>Agaricomycetidae</taxon>
        <taxon>Agaricales</taxon>
        <taxon>Agaricineae</taxon>
        <taxon>Psathyrellaceae</taxon>
        <taxon>Ephemerocybe</taxon>
    </lineage>
</organism>
<evidence type="ECO:0000313" key="2">
    <source>
        <dbReference type="EMBL" id="KAF5318989.1"/>
    </source>
</evidence>
<gene>
    <name evidence="2" type="ORF">D9611_012699</name>
</gene>
<dbReference type="EMBL" id="JAACJK010000175">
    <property type="protein sequence ID" value="KAF5318989.1"/>
    <property type="molecule type" value="Genomic_DNA"/>
</dbReference>
<feature type="region of interest" description="Disordered" evidence="1">
    <location>
        <begin position="130"/>
        <end position="157"/>
    </location>
</feature>
<protein>
    <submittedName>
        <fullName evidence="2">Uncharacterized protein</fullName>
    </submittedName>
</protein>
<name>A0A8H5F0A9_9AGAR</name>